<reference evidence="2 3" key="1">
    <citation type="journal article" date="2024" name="Nat. Commun.">
        <title>Phylogenomics reveals the evolutionary origins of lichenization in chlorophyte algae.</title>
        <authorList>
            <person name="Puginier C."/>
            <person name="Libourel C."/>
            <person name="Otte J."/>
            <person name="Skaloud P."/>
            <person name="Haon M."/>
            <person name="Grisel S."/>
            <person name="Petersen M."/>
            <person name="Berrin J.G."/>
            <person name="Delaux P.M."/>
            <person name="Dal Grande F."/>
            <person name="Keller J."/>
        </authorList>
    </citation>
    <scope>NUCLEOTIDE SEQUENCE [LARGE SCALE GENOMIC DNA]</scope>
    <source>
        <strain evidence="2 3">SAG 216-7</strain>
    </source>
</reference>
<dbReference type="Proteomes" id="UP001491310">
    <property type="component" value="Unassembled WGS sequence"/>
</dbReference>
<comment type="caution">
    <text evidence="2">The sequence shown here is derived from an EMBL/GenBank/DDBJ whole genome shotgun (WGS) entry which is preliminary data.</text>
</comment>
<accession>A0ABR2YZ80</accession>
<dbReference type="PANTHER" id="PTHR47661">
    <property type="entry name" value="PHOSPHOGLUCAN PHOSPHATASE LSF1, CHLOROPLASTIC"/>
    <property type="match status" value="1"/>
</dbReference>
<feature type="domain" description="AMP-activated protein kinase glycogen-binding" evidence="1">
    <location>
        <begin position="443"/>
        <end position="525"/>
    </location>
</feature>
<dbReference type="SUPFAM" id="SSF81296">
    <property type="entry name" value="E set domains"/>
    <property type="match status" value="1"/>
</dbReference>
<dbReference type="Pfam" id="PF16561">
    <property type="entry name" value="AMPK1_CBM"/>
    <property type="match status" value="1"/>
</dbReference>
<evidence type="ECO:0000313" key="2">
    <source>
        <dbReference type="EMBL" id="KAK9917233.1"/>
    </source>
</evidence>
<dbReference type="InterPro" id="IPR014756">
    <property type="entry name" value="Ig_E-set"/>
</dbReference>
<dbReference type="EMBL" id="JALJOT010000002">
    <property type="protein sequence ID" value="KAK9917233.1"/>
    <property type="molecule type" value="Genomic_DNA"/>
</dbReference>
<dbReference type="Gene3D" id="2.60.40.10">
    <property type="entry name" value="Immunoglobulins"/>
    <property type="match status" value="1"/>
</dbReference>
<dbReference type="InterPro" id="IPR036034">
    <property type="entry name" value="PDZ_sf"/>
</dbReference>
<name>A0ABR2YZ80_9CHLO</name>
<protein>
    <recommendedName>
        <fullName evidence="1">AMP-activated protein kinase glycogen-binding domain-containing protein</fullName>
    </recommendedName>
</protein>
<dbReference type="PANTHER" id="PTHR47661:SF2">
    <property type="entry name" value="PHOSPHOGLUCAN PHOSPHATASE LSF1, CHLOROPLASTIC"/>
    <property type="match status" value="1"/>
</dbReference>
<dbReference type="InterPro" id="IPR032640">
    <property type="entry name" value="AMPK1_CBM"/>
</dbReference>
<dbReference type="CDD" id="cd02859">
    <property type="entry name" value="E_set_AMPKbeta_like_N"/>
    <property type="match status" value="1"/>
</dbReference>
<dbReference type="InterPro" id="IPR013783">
    <property type="entry name" value="Ig-like_fold"/>
</dbReference>
<proteinExistence type="predicted"/>
<keyword evidence="3" id="KW-1185">Reference proteome</keyword>
<dbReference type="SUPFAM" id="SSF50156">
    <property type="entry name" value="PDZ domain-like"/>
    <property type="match status" value="1"/>
</dbReference>
<sequence length="562" mass="61414">MVGLAALDFKQGVELLRGGGWANLRLRRLEKRRRLHCISQQSESLTLSWAGVDRRNNSHALQRTRYTVDFHKAPFTGLGLTFAPDPETGEFTVNDIIEDSPAAFSQIRVGDRLRMVRFLFERPSVWELRRQVPSVPCMGSRVGAATTVAPETLPQGSHVGRSMYIAFRQPGQVREERVAARPKTHSEQAILLRNLIDQASELPPIPLSPAYQRRWALEFEGQSLKTYRRMPDSRWSPSSSQLTTEASSNIVPLPAFFHGHMSLQSAMQSSAALQRQLQSTQAFCVLPWLVMAPGQLGTKDFETVASACGLTRLLDLDLDSSYLDADVSSASAMDGSAAAAAEPLALARSAAALQRLVVRRGGAGVDCSSATEFCCILVHTAQASAETKLSTLLTAWLHWYGRLDLETAIQESQKALGCAPDPSTVAAASKLLLDRSCERRQRVRLTWPYGGYSMEVAGDVVGGWHVRTPLHQCPNQAGSSIEIGGLEPGPYRYKFIVDGMWVVDMALPAECDSEGNTNNVVHVPDCSAASLSPAKALSQVRLEAARMALSTKLGVGLHDRRP</sequence>
<evidence type="ECO:0000313" key="3">
    <source>
        <dbReference type="Proteomes" id="UP001491310"/>
    </source>
</evidence>
<evidence type="ECO:0000259" key="1">
    <source>
        <dbReference type="Pfam" id="PF16561"/>
    </source>
</evidence>
<gene>
    <name evidence="2" type="ORF">WJX75_002157</name>
</gene>
<organism evidence="2 3">
    <name type="scientific">Coccomyxa subellipsoidea</name>
    <dbReference type="NCBI Taxonomy" id="248742"/>
    <lineage>
        <taxon>Eukaryota</taxon>
        <taxon>Viridiplantae</taxon>
        <taxon>Chlorophyta</taxon>
        <taxon>core chlorophytes</taxon>
        <taxon>Trebouxiophyceae</taxon>
        <taxon>Trebouxiophyceae incertae sedis</taxon>
        <taxon>Coccomyxaceae</taxon>
        <taxon>Coccomyxa</taxon>
    </lineage>
</organism>